<proteinExistence type="predicted"/>
<reference evidence="1 2" key="1">
    <citation type="journal article" date="2016" name="Nat. Commun.">
        <title>Thousands of microbial genomes shed light on interconnected biogeochemical processes in an aquifer system.</title>
        <authorList>
            <person name="Anantharaman K."/>
            <person name="Brown C.T."/>
            <person name="Hug L.A."/>
            <person name="Sharon I."/>
            <person name="Castelle C.J."/>
            <person name="Probst A.J."/>
            <person name="Thomas B.C."/>
            <person name="Singh A."/>
            <person name="Wilkins M.J."/>
            <person name="Karaoz U."/>
            <person name="Brodie E.L."/>
            <person name="Williams K.H."/>
            <person name="Hubbard S.S."/>
            <person name="Banfield J.F."/>
        </authorList>
    </citation>
    <scope>NUCLEOTIDE SEQUENCE [LARGE SCALE GENOMIC DNA]</scope>
</reference>
<accession>A0A1F7WCB2</accession>
<dbReference type="STRING" id="1802424.A2480_04285"/>
<evidence type="ECO:0000313" key="1">
    <source>
        <dbReference type="EMBL" id="OGM00442.1"/>
    </source>
</evidence>
<sequence length="175" mass="19922">MNFSKKNSALLVGLSIMALAAVLTLGSICLPRLLFRPKYDFLFASYTYVGFYGVPRYLVQDGKLISNKEAEALIQTSAFSESRLFVYDVSEDVGREITFEEAQRLDLDVGNRSPDGFKIVPGTQRATSPYFFFPFQHLSPTLMPDYHCLSGHGARWMLNSRLMYFDTSKFIGWIR</sequence>
<comment type="caution">
    <text evidence="1">The sequence shown here is derived from an EMBL/GenBank/DDBJ whole genome shotgun (WGS) entry which is preliminary data.</text>
</comment>
<gene>
    <name evidence="1" type="ORF">A2480_04285</name>
</gene>
<evidence type="ECO:0000313" key="2">
    <source>
        <dbReference type="Proteomes" id="UP000176988"/>
    </source>
</evidence>
<organism evidence="1 2">
    <name type="scientific">Candidatus Uhrbacteria bacterium RIFOXYC2_FULL_47_19</name>
    <dbReference type="NCBI Taxonomy" id="1802424"/>
    <lineage>
        <taxon>Bacteria</taxon>
        <taxon>Candidatus Uhriibacteriota</taxon>
    </lineage>
</organism>
<dbReference type="AlphaFoldDB" id="A0A1F7WCB2"/>
<dbReference type="EMBL" id="MGFG01000032">
    <property type="protein sequence ID" value="OGM00442.1"/>
    <property type="molecule type" value="Genomic_DNA"/>
</dbReference>
<dbReference type="Proteomes" id="UP000176988">
    <property type="component" value="Unassembled WGS sequence"/>
</dbReference>
<name>A0A1F7WCB2_9BACT</name>
<protein>
    <submittedName>
        <fullName evidence="1">Uncharacterized protein</fullName>
    </submittedName>
</protein>